<dbReference type="InterPro" id="IPR036396">
    <property type="entry name" value="Cyt_P450_sf"/>
</dbReference>
<dbReference type="STRING" id="7395.A0A1A9UDX4"/>
<dbReference type="AlphaFoldDB" id="A0A1A9UDX4"/>
<reference evidence="2" key="1">
    <citation type="submission" date="2020-05" db="UniProtKB">
        <authorList>
            <consortium name="EnsemblMetazoa"/>
        </authorList>
    </citation>
    <scope>IDENTIFICATION</scope>
    <source>
        <strain evidence="2">TTRI</strain>
    </source>
</reference>
<dbReference type="GO" id="GO:0020037">
    <property type="term" value="F:heme binding"/>
    <property type="evidence" value="ECO:0007669"/>
    <property type="project" value="InterPro"/>
</dbReference>
<dbReference type="GO" id="GO:0004497">
    <property type="term" value="F:monooxygenase activity"/>
    <property type="evidence" value="ECO:0007669"/>
    <property type="project" value="UniProtKB-KW"/>
</dbReference>
<keyword evidence="1" id="KW-0503">Monooxygenase</keyword>
<protein>
    <recommendedName>
        <fullName evidence="4">Cytochrome P450</fullName>
    </recommendedName>
</protein>
<evidence type="ECO:0000256" key="1">
    <source>
        <dbReference type="ARBA" id="ARBA00023033"/>
    </source>
</evidence>
<dbReference type="EnsemblMetazoa" id="GAUT001458-RA">
    <property type="protein sequence ID" value="GAUT001458-PA"/>
    <property type="gene ID" value="GAUT001458"/>
</dbReference>
<keyword evidence="1" id="KW-0560">Oxidoreductase</keyword>
<evidence type="ECO:0000313" key="3">
    <source>
        <dbReference type="Proteomes" id="UP000078200"/>
    </source>
</evidence>
<dbReference type="Gene3D" id="1.10.630.10">
    <property type="entry name" value="Cytochrome P450"/>
    <property type="match status" value="1"/>
</dbReference>
<dbReference type="GO" id="GO:0016705">
    <property type="term" value="F:oxidoreductase activity, acting on paired donors, with incorporation or reduction of molecular oxygen"/>
    <property type="evidence" value="ECO:0007669"/>
    <property type="project" value="InterPro"/>
</dbReference>
<dbReference type="SUPFAM" id="SSF48264">
    <property type="entry name" value="Cytochrome P450"/>
    <property type="match status" value="1"/>
</dbReference>
<proteinExistence type="predicted"/>
<organism evidence="2 3">
    <name type="scientific">Glossina austeni</name>
    <name type="common">Savannah tsetse fly</name>
    <dbReference type="NCBI Taxonomy" id="7395"/>
    <lineage>
        <taxon>Eukaryota</taxon>
        <taxon>Metazoa</taxon>
        <taxon>Ecdysozoa</taxon>
        <taxon>Arthropoda</taxon>
        <taxon>Hexapoda</taxon>
        <taxon>Insecta</taxon>
        <taxon>Pterygota</taxon>
        <taxon>Neoptera</taxon>
        <taxon>Endopterygota</taxon>
        <taxon>Diptera</taxon>
        <taxon>Brachycera</taxon>
        <taxon>Muscomorpha</taxon>
        <taxon>Hippoboscoidea</taxon>
        <taxon>Glossinidae</taxon>
        <taxon>Glossina</taxon>
    </lineage>
</organism>
<evidence type="ECO:0000313" key="2">
    <source>
        <dbReference type="EnsemblMetazoa" id="GAUT001458-PA"/>
    </source>
</evidence>
<dbReference type="GO" id="GO:0005506">
    <property type="term" value="F:iron ion binding"/>
    <property type="evidence" value="ECO:0007669"/>
    <property type="project" value="InterPro"/>
</dbReference>
<sequence>MSMLTDHILIVCALLCLFIFYAQRKCWLFVWQLKGWRGVIEQPILWLLLVKDEKWKIRRKQLNPTFSHQILLSFFNTFNAVGQEMQQQLSEMLLQTETHRISFEALEDLISRAVLEVSCCKKRNRTKKNYRRIKRRKPLRLIFGTLIEYLVHSIEMRVKLSDLVTCAFCIEITITTMDTTTHFTRSDTEGITRTYRT</sequence>
<dbReference type="Proteomes" id="UP000078200">
    <property type="component" value="Unassembled WGS sequence"/>
</dbReference>
<keyword evidence="3" id="KW-1185">Reference proteome</keyword>
<evidence type="ECO:0008006" key="4">
    <source>
        <dbReference type="Google" id="ProtNLM"/>
    </source>
</evidence>
<accession>A0A1A9UDX4</accession>
<name>A0A1A9UDX4_GLOAU</name>
<dbReference type="VEuPathDB" id="VectorBase:GAUT001458"/>